<dbReference type="PANTHER" id="PTHR10880:SF48">
    <property type="entry name" value="MORTALITY FACTOR 4 LIKE 2"/>
    <property type="match status" value="1"/>
</dbReference>
<proteinExistence type="predicted"/>
<feature type="region of interest" description="Disordered" evidence="12">
    <location>
        <begin position="72"/>
        <end position="100"/>
    </location>
</feature>
<evidence type="ECO:0000313" key="15">
    <source>
        <dbReference type="Proteomes" id="UP000007648"/>
    </source>
</evidence>
<evidence type="ECO:0000313" key="14">
    <source>
        <dbReference type="Ensembl" id="ENSSHAP00000037691.1"/>
    </source>
</evidence>
<feature type="domain" description="Chromo" evidence="13">
    <location>
        <begin position="11"/>
        <end position="78"/>
    </location>
</feature>
<feature type="compositionally biased region" description="Basic and acidic residues" evidence="12">
    <location>
        <begin position="72"/>
        <end position="85"/>
    </location>
</feature>
<keyword evidence="15" id="KW-1185">Reference proteome</keyword>
<evidence type="ECO:0000256" key="2">
    <source>
        <dbReference type="ARBA" id="ARBA00022604"/>
    </source>
</evidence>
<dbReference type="GO" id="GO:0035267">
    <property type="term" value="C:NuA4 histone acetyltransferase complex"/>
    <property type="evidence" value="ECO:0007669"/>
    <property type="project" value="TreeGrafter"/>
</dbReference>
<reference evidence="14" key="3">
    <citation type="submission" date="2025-09" db="UniProtKB">
        <authorList>
            <consortium name="Ensembl"/>
        </authorList>
    </citation>
    <scope>IDENTIFICATION</scope>
</reference>
<protein>
    <recommendedName>
        <fullName evidence="11">Mortality factor 4-like protein 1</fullName>
    </recommendedName>
</protein>
<dbReference type="GO" id="GO:0005634">
    <property type="term" value="C:nucleus"/>
    <property type="evidence" value="ECO:0007669"/>
    <property type="project" value="UniProtKB-SubCell"/>
</dbReference>
<dbReference type="FunFam" id="2.30.30.140:FF:000024">
    <property type="entry name" value="Mortality factor 4-like protein 1"/>
    <property type="match status" value="1"/>
</dbReference>
<dbReference type="GO" id="GO:0006281">
    <property type="term" value="P:DNA repair"/>
    <property type="evidence" value="ECO:0007669"/>
    <property type="project" value="UniProtKB-KW"/>
</dbReference>
<dbReference type="Gene3D" id="2.30.30.140">
    <property type="match status" value="1"/>
</dbReference>
<evidence type="ECO:0000256" key="3">
    <source>
        <dbReference type="ARBA" id="ARBA00022763"/>
    </source>
</evidence>
<keyword evidence="9" id="KW-0234">DNA repair</keyword>
<evidence type="ECO:0000256" key="1">
    <source>
        <dbReference type="ARBA" id="ARBA00004123"/>
    </source>
</evidence>
<keyword evidence="5" id="KW-0007">Acetylation</keyword>
<organism evidence="14 15">
    <name type="scientific">Sarcophilus harrisii</name>
    <name type="common">Tasmanian devil</name>
    <name type="synonym">Sarcophilus laniarius</name>
    <dbReference type="NCBI Taxonomy" id="9305"/>
    <lineage>
        <taxon>Eukaryota</taxon>
        <taxon>Metazoa</taxon>
        <taxon>Chordata</taxon>
        <taxon>Craniata</taxon>
        <taxon>Vertebrata</taxon>
        <taxon>Euteleostomi</taxon>
        <taxon>Mammalia</taxon>
        <taxon>Metatheria</taxon>
        <taxon>Dasyuromorphia</taxon>
        <taxon>Dasyuridae</taxon>
        <taxon>Sarcophilus</taxon>
    </lineage>
</organism>
<dbReference type="CDD" id="cd18983">
    <property type="entry name" value="CBD_MSL3_like"/>
    <property type="match status" value="1"/>
</dbReference>
<dbReference type="GO" id="GO:0006310">
    <property type="term" value="P:DNA recombination"/>
    <property type="evidence" value="ECO:0007669"/>
    <property type="project" value="UniProtKB-KW"/>
</dbReference>
<evidence type="ECO:0000259" key="13">
    <source>
        <dbReference type="SMART" id="SM00298"/>
    </source>
</evidence>
<dbReference type="Pfam" id="PF22732">
    <property type="entry name" value="MSL3_chromo-like"/>
    <property type="match status" value="1"/>
</dbReference>
<dbReference type="SMART" id="SM00298">
    <property type="entry name" value="CHROMO"/>
    <property type="match status" value="1"/>
</dbReference>
<evidence type="ECO:0000256" key="10">
    <source>
        <dbReference type="ARBA" id="ARBA00023242"/>
    </source>
</evidence>
<dbReference type="InterPro" id="IPR008676">
    <property type="entry name" value="MRG"/>
</dbReference>
<dbReference type="InterPro" id="IPR053820">
    <property type="entry name" value="MSL3_chromo-like"/>
</dbReference>
<dbReference type="FunFam" id="1.10.274.30:FF:000001">
    <property type="entry name" value="Mortality factor 4-like protein 1"/>
    <property type="match status" value="1"/>
</dbReference>
<keyword evidence="4" id="KW-0156">Chromatin regulator</keyword>
<dbReference type="PIRSF" id="PIRSF038133">
    <property type="entry name" value="HAT_Nua4_EAF3/MRG15"/>
    <property type="match status" value="1"/>
</dbReference>
<keyword evidence="6" id="KW-0805">Transcription regulation</keyword>
<feature type="compositionally biased region" description="Basic and acidic residues" evidence="12">
    <location>
        <begin position="173"/>
        <end position="187"/>
    </location>
</feature>
<keyword evidence="2" id="KW-0341">Growth regulation</keyword>
<dbReference type="Gene3D" id="1.10.274.30">
    <property type="entry name" value="MRG domain"/>
    <property type="match status" value="1"/>
</dbReference>
<evidence type="ECO:0000256" key="7">
    <source>
        <dbReference type="ARBA" id="ARBA00023163"/>
    </source>
</evidence>
<comment type="subcellular location">
    <subcellularLocation>
        <location evidence="1">Nucleus</location>
    </subcellularLocation>
</comment>
<feature type="compositionally biased region" description="Gly residues" evidence="12">
    <location>
        <begin position="143"/>
        <end position="152"/>
    </location>
</feature>
<keyword evidence="3" id="KW-0227">DNA damage</keyword>
<reference evidence="14 15" key="1">
    <citation type="journal article" date="2011" name="Proc. Natl. Acad. Sci. U.S.A.">
        <title>Genetic diversity and population structure of the endangered marsupial Sarcophilus harrisii (Tasmanian devil).</title>
        <authorList>
            <person name="Miller W."/>
            <person name="Hayes V.M."/>
            <person name="Ratan A."/>
            <person name="Petersen D.C."/>
            <person name="Wittekindt N.E."/>
            <person name="Miller J."/>
            <person name="Walenz B."/>
            <person name="Knight J."/>
            <person name="Qi J."/>
            <person name="Zhao F."/>
            <person name="Wang Q."/>
            <person name="Bedoya-Reina O.C."/>
            <person name="Katiyar N."/>
            <person name="Tomsho L.P."/>
            <person name="Kasson L.M."/>
            <person name="Hardie R.A."/>
            <person name="Woodbridge P."/>
            <person name="Tindall E.A."/>
            <person name="Bertelsen M.F."/>
            <person name="Dixon D."/>
            <person name="Pyecroft S."/>
            <person name="Helgen K.M."/>
            <person name="Lesk A.M."/>
            <person name="Pringle T.H."/>
            <person name="Patterson N."/>
            <person name="Zhang Y."/>
            <person name="Kreiss A."/>
            <person name="Woods G.M."/>
            <person name="Jones M.E."/>
            <person name="Schuster S.C."/>
        </authorList>
    </citation>
    <scope>NUCLEOTIDE SEQUENCE [LARGE SCALE GENOMIC DNA]</scope>
</reference>
<dbReference type="Ensembl" id="ENSSHAT00000043803.1">
    <property type="protein sequence ID" value="ENSSHAP00000037691.1"/>
    <property type="gene ID" value="ENSSHAG00000022604.1"/>
</dbReference>
<reference evidence="14" key="2">
    <citation type="submission" date="2025-08" db="UniProtKB">
        <authorList>
            <consortium name="Ensembl"/>
        </authorList>
    </citation>
    <scope>IDENTIFICATION</scope>
</reference>
<keyword evidence="10" id="KW-0539">Nucleus</keyword>
<dbReference type="PANTHER" id="PTHR10880">
    <property type="entry name" value="MORTALITY FACTOR 4-LIKE PROTEIN"/>
    <property type="match status" value="1"/>
</dbReference>
<dbReference type="GO" id="GO:0006355">
    <property type="term" value="P:regulation of DNA-templated transcription"/>
    <property type="evidence" value="ECO:0007669"/>
    <property type="project" value="InterPro"/>
</dbReference>
<evidence type="ECO:0000256" key="5">
    <source>
        <dbReference type="ARBA" id="ARBA00022990"/>
    </source>
</evidence>
<dbReference type="PROSITE" id="PS51640">
    <property type="entry name" value="MRG"/>
    <property type="match status" value="1"/>
</dbReference>
<name>A0A7N4V4B4_SARHA</name>
<sequence>MAPKQPPKPAFQEGERVLCFHGPLLYEAKCLQVVPEDKQVRYLIHYSGWNKNWDEWVPESRILRHSEANLQKQRDLQRANQEQRARGAAQGRRVGAAASLQQQQQNVETLFQNIRITPSTSSATATWEVPGRQTRKSKQKTGPGKGSGGGAGTSPARGAPQPLQRRRTRGHPSSREEAASSTHAEARVQIPEELKPLLVQDWDLISQKRQLFTLPANKNVDSILEEYVACKKACGKGDNTEYAAEEMVNGIRAHFNVLLGTQLLYEFERPQYAEIVAAHPGVPMSQLYGAPHLLRLFVPIGAILASSPFDERSLASLFSYLHDFLKFLAENPSAFFNAMAPGNMRSEYCHMTRGRGAVVWDVPTVHHSSLYMVKL</sequence>
<dbReference type="Pfam" id="PF05712">
    <property type="entry name" value="MRG"/>
    <property type="match status" value="1"/>
</dbReference>
<dbReference type="AlphaFoldDB" id="A0A7N4V4B4"/>
<dbReference type="InterPro" id="IPR016197">
    <property type="entry name" value="Chromo-like_dom_sf"/>
</dbReference>
<dbReference type="Proteomes" id="UP000007648">
    <property type="component" value="Unassembled WGS sequence"/>
</dbReference>
<evidence type="ECO:0000256" key="4">
    <source>
        <dbReference type="ARBA" id="ARBA00022853"/>
    </source>
</evidence>
<evidence type="ECO:0000256" key="6">
    <source>
        <dbReference type="ARBA" id="ARBA00023015"/>
    </source>
</evidence>
<evidence type="ECO:0000256" key="8">
    <source>
        <dbReference type="ARBA" id="ARBA00023172"/>
    </source>
</evidence>
<dbReference type="InParanoid" id="A0A7N4V4B4"/>
<keyword evidence="7" id="KW-0804">Transcription</keyword>
<keyword evidence="8" id="KW-0233">DNA recombination</keyword>
<dbReference type="GeneTree" id="ENSGT00950000182965"/>
<accession>A0A7N4V4B4</accession>
<evidence type="ECO:0000256" key="9">
    <source>
        <dbReference type="ARBA" id="ARBA00023204"/>
    </source>
</evidence>
<dbReference type="GO" id="GO:0006325">
    <property type="term" value="P:chromatin organization"/>
    <property type="evidence" value="ECO:0007669"/>
    <property type="project" value="UniProtKB-KW"/>
</dbReference>
<feature type="region of interest" description="Disordered" evidence="12">
    <location>
        <begin position="121"/>
        <end position="187"/>
    </location>
</feature>
<dbReference type="InterPro" id="IPR038217">
    <property type="entry name" value="MRG_C_sf"/>
</dbReference>
<feature type="compositionally biased region" description="Low complexity" evidence="12">
    <location>
        <begin position="86"/>
        <end position="98"/>
    </location>
</feature>
<dbReference type="InterPro" id="IPR026541">
    <property type="entry name" value="MRG_dom"/>
</dbReference>
<evidence type="ECO:0000256" key="12">
    <source>
        <dbReference type="SAM" id="MobiDB-lite"/>
    </source>
</evidence>
<evidence type="ECO:0000256" key="11">
    <source>
        <dbReference type="ARBA" id="ARBA00071326"/>
    </source>
</evidence>
<dbReference type="InterPro" id="IPR000953">
    <property type="entry name" value="Chromo/chromo_shadow_dom"/>
</dbReference>
<dbReference type="SUPFAM" id="SSF54160">
    <property type="entry name" value="Chromo domain-like"/>
    <property type="match status" value="1"/>
</dbReference>